<dbReference type="Pfam" id="PF19404">
    <property type="entry name" value="DUF5977"/>
    <property type="match status" value="3"/>
</dbReference>
<name>A0A327VQ58_9BACT</name>
<sequence>MILALAAKYNKTFAYTFLVLLYFEILLPRYAYTATGIPRPFSSSGVVDSRPPEMSKLTVTHSGKASGALSGKPSDKVHMEKLEGGPSQPEMESFHSSSNDNMVDLFTGNFSYNIPLIDIDGYPLTLGYSSGVGMDEEASWVGLGWNLNPGNISRNLRGLPDDFNGADSITKEFSIKPVRTVGFSTGADLEIIGIPKLPALGANSDSTSIRAGVGASFGVFKNSLRGWGIENSINTSISVGAKGMGTGTAGLSLTSNSAAGVAVNGAISYSMMVQERDAKYGGAGSIGLSGGYNSRLGMHALQLTGSAMLTKQSTGQPTNYPFHGAIISFAYPTFTPGINIPYTSSAITGNFKVGFETKVIHPNFSIGGYETVQYVADEDKVRVLPAYGYLSLEKGIKNDYGVLDFNREKDIPYREKPAVQHIAVPSYTYDLFTMSGEGIGGMFRAYRRDIGFVYDARMTTKDKSSQIGGDLGFGDVFHFGADFNYTRNVSSSGRWSEQNPLANLIVFNSSNKKFESSYFRGPGEKSINRKNDYDAIGGEDVVTARLFQTNSSDPVISTTNALIRYRNSTKLPDVQLSPRNLNIPREKRAQVISYLSAGEAGTVGLSKYIESYKPNTIDQELCLPEISKEPDGSTHGLLGTYFKDSELKNFWFTRVDSALNFSKSHNKNEFDYDGRFKLANKSTYFSVRWTGFVKAPVNGRYIFRTNPDDGISVKINDTLFSRSWAPHNIFYTYDTLYLEAGKNYSVTIEYNQIKGPCAMMLTWKYGDLTNFQDIPPSALSPYPPKDFIESGNVRKELRVNSFRKSHHISEITVLNPNGQRYVYGVPVYNLSQKEVSFNVDKSRSNLEEGLVAYNAGSDDSKENAINNQFYTGERMPAYAHNFLLSGILSPDYVDVTGDGITSDDPGTAIKFNYSKVAGIDNPFKWRVPYSDSATYDAGLRTDYRDDKGSYIYGEKELWYLHSIESKKMVAIFYLDSGSRKDLLQIDTLGRKTYGNARKLDSIQLFMKADLRKNGVNAIPIKTVHFGYTYELCKGINDRNALTNDSSNGKLTLKKLWFTFNGSNKGAKHPYKFSYNNNNPTYSPKSNDRWGTYKSPLDNPKSSAGHVITNAEYPYSVQDSAKAAFNAAAWTLDSIVTPTGAKMKITYESDDYAYVQHKRTMQMFTIAGFASSVPTSVDSLSPNLYDSGRDNFYVGIEVPFPISTVSDITNRYLEGITDIGFKVYVIMPSDAFGAGGEYVQGYAKIAAGPGNCGRIDDTHIWIKLTTIDKNGNDGGVYSPIAKTALQFLRLNLPSKGYPGSDNNDNPNFGELLKTLAVTITNVSEMFTSFDEKARAKGWAQQVDPTRSYIRLNNPTFNKYGGGLRVKRIMVHDNWNAMTQQKESDYGQEYEYKTTIRINNRDVQISSGVAAYEPILGGEENPFHLPIYYKEQIAVLAPVTAGYTEEPLGEAFFPAPVVGYSRVRVRAINSPKARSTNGFSESCFYTAFDYPTITDRSNIDNDTKKRFKPGLGNFLRINARHYLAVSQGFKVEINDMHGKLKSTSTYKNGSDAPGDWVTNTTYYYKVDDENASQQHLSNVVSTVDNQGNIDTQSIVGEDIELMCDMREERSVTNSTNIPFNSEFFSFGFPPFFLLPTLFKMSQHEETMFRTVALTKVISRHGILDRIEAFDKGSKVTTRNMLFDAETGEACLTSTQNEFDDPVYNFGYPAGWVYDGMSGAYKNINAVLSHLTLQNGHITGGFPEGESIGDYFVGGDELLVYAYSAVGNLQGCTPDVATFPGSTKIYAVDVAQLRGTGNGDIYFLDANGQPYSGNNVTLKVIRSGRRNLATIAGEVTMLSSPIKADTNRSLHIVIDSSSKVITANASEFRQNWKVVDRNRPIAVVPIFGNDSLTRSYSANCPGGRAVPVHVSLKPDLFFAGTKDSANMLALQQLNVDGPTYANSVGICEYGNDSQTGIFHKSDCPGGNSGVDYPYSIAANTYYAPTKDSANIIALQLLQSEGQYNANLYGTCLETVGNDSMTQYFTRNNCGPNYIGSSVPYTVNANTYFAPTKDSANRLALSDINANGLTNANTMGSCDYSGSLYGKLNYAPLRVENLGGNPTIINRYTDVSISFFSDQAGTIPVSVVNKTVKILVTKTVTVDGNESNPTVTTSTETFVVTGSTVMIMANRLWDKTVAPASGSGVNAVTTAYSFSITGLLLPVTRLERRNNIVPILLDSSEVILASFTK</sequence>
<keyword evidence="5" id="KW-1185">Reference proteome</keyword>
<dbReference type="InterPro" id="IPR011658">
    <property type="entry name" value="PA14_dom"/>
</dbReference>
<comment type="caution">
    <text evidence="4">The sequence shown here is derived from an EMBL/GenBank/DDBJ whole genome shotgun (WGS) entry which is preliminary data.</text>
</comment>
<proteinExistence type="predicted"/>
<dbReference type="Gene3D" id="3.90.182.10">
    <property type="entry name" value="Toxin - Anthrax Protective Antigen,domain 1"/>
    <property type="match status" value="1"/>
</dbReference>
<dbReference type="SMART" id="SM00758">
    <property type="entry name" value="PA14"/>
    <property type="match status" value="1"/>
</dbReference>
<feature type="compositionally biased region" description="Basic and acidic residues" evidence="1">
    <location>
        <begin position="73"/>
        <end position="83"/>
    </location>
</feature>
<keyword evidence="2" id="KW-1133">Transmembrane helix</keyword>
<dbReference type="SUPFAM" id="SSF56988">
    <property type="entry name" value="Anthrax protective antigen"/>
    <property type="match status" value="1"/>
</dbReference>
<organism evidence="4 5">
    <name type="scientific">Chitinophaga dinghuensis</name>
    <dbReference type="NCBI Taxonomy" id="1539050"/>
    <lineage>
        <taxon>Bacteria</taxon>
        <taxon>Pseudomonadati</taxon>
        <taxon>Bacteroidota</taxon>
        <taxon>Chitinophagia</taxon>
        <taxon>Chitinophagales</taxon>
        <taxon>Chitinophagaceae</taxon>
        <taxon>Chitinophaga</taxon>
    </lineage>
</organism>
<evidence type="ECO:0000256" key="1">
    <source>
        <dbReference type="SAM" id="MobiDB-lite"/>
    </source>
</evidence>
<dbReference type="InterPro" id="IPR037524">
    <property type="entry name" value="PA14/GLEYA"/>
</dbReference>
<evidence type="ECO:0000313" key="4">
    <source>
        <dbReference type="EMBL" id="RAJ77243.1"/>
    </source>
</evidence>
<dbReference type="EMBL" id="QLMA01000007">
    <property type="protein sequence ID" value="RAJ77243.1"/>
    <property type="molecule type" value="Genomic_DNA"/>
</dbReference>
<feature type="region of interest" description="Disordered" evidence="1">
    <location>
        <begin position="42"/>
        <end position="94"/>
    </location>
</feature>
<evidence type="ECO:0000256" key="2">
    <source>
        <dbReference type="SAM" id="Phobius"/>
    </source>
</evidence>
<protein>
    <submittedName>
        <fullName evidence="4">PA14 domain-containing protein</fullName>
    </submittedName>
</protein>
<dbReference type="Proteomes" id="UP000249819">
    <property type="component" value="Unassembled WGS sequence"/>
</dbReference>
<feature type="domain" description="PA14" evidence="3">
    <location>
        <begin position="632"/>
        <end position="778"/>
    </location>
</feature>
<dbReference type="InterPro" id="IPR046020">
    <property type="entry name" value="DUF5977"/>
</dbReference>
<gene>
    <name evidence="4" type="ORF">CLV59_1078</name>
</gene>
<accession>A0A327VQ58</accession>
<keyword evidence="2" id="KW-0472">Membrane</keyword>
<dbReference type="OrthoDB" id="9814627at2"/>
<keyword evidence="2" id="KW-0812">Transmembrane</keyword>
<evidence type="ECO:0000313" key="5">
    <source>
        <dbReference type="Proteomes" id="UP000249819"/>
    </source>
</evidence>
<dbReference type="PROSITE" id="PS51820">
    <property type="entry name" value="PA14"/>
    <property type="match status" value="1"/>
</dbReference>
<reference evidence="4 5" key="1">
    <citation type="submission" date="2018-06" db="EMBL/GenBank/DDBJ databases">
        <title>Genomic Encyclopedia of Archaeal and Bacterial Type Strains, Phase II (KMG-II): from individual species to whole genera.</title>
        <authorList>
            <person name="Goeker M."/>
        </authorList>
    </citation>
    <scope>NUCLEOTIDE SEQUENCE [LARGE SCALE GENOMIC DNA]</scope>
    <source>
        <strain evidence="4 5">DSM 29821</strain>
    </source>
</reference>
<feature type="transmembrane region" description="Helical" evidence="2">
    <location>
        <begin position="12"/>
        <end position="32"/>
    </location>
</feature>
<dbReference type="Pfam" id="PF07691">
    <property type="entry name" value="PA14"/>
    <property type="match status" value="1"/>
</dbReference>
<evidence type="ECO:0000259" key="3">
    <source>
        <dbReference type="PROSITE" id="PS51820"/>
    </source>
</evidence>